<dbReference type="RefSeq" id="WP_131748808.1">
    <property type="nucleotide sequence ID" value="NZ_CAACYI010000001.1"/>
</dbReference>
<comment type="caution">
    <text evidence="2">The sequence shown here is derived from an EMBL/GenBank/DDBJ whole genome shotgun (WGS) entry which is preliminary data.</text>
</comment>
<dbReference type="Proteomes" id="UP000377798">
    <property type="component" value="Unassembled WGS sequence"/>
</dbReference>
<name>A0A8H2QRV5_9FIRM</name>
<feature type="transmembrane region" description="Helical" evidence="1">
    <location>
        <begin position="261"/>
        <end position="280"/>
    </location>
</feature>
<feature type="transmembrane region" description="Helical" evidence="1">
    <location>
        <begin position="286"/>
        <end position="303"/>
    </location>
</feature>
<accession>A0A8H2QRV5</accession>
<keyword evidence="1" id="KW-0812">Transmembrane</keyword>
<dbReference type="EMBL" id="CAACYI010000001">
    <property type="protein sequence ID" value="VFB16241.1"/>
    <property type="molecule type" value="Genomic_DNA"/>
</dbReference>
<keyword evidence="3" id="KW-1185">Reference proteome</keyword>
<protein>
    <submittedName>
        <fullName evidence="2">Uncharacterized protein</fullName>
    </submittedName>
</protein>
<sequence>MNRKLKNLVVLALFLVILFVSTFTGAFGHQYEWPQLDKDQGNFHGLIFDAPTNVSNLNVVRSIDQNEKDPLVCYDIQFTYAGDNSNMRILGVPNRHVYLPEGVQAHRSNVTLKGEYDKINQNLFEKLSTNNLLKKEGISSFKAISQMRVPLSSKVADYAFTVYEKPIPLYSRNYDKLADLSVFITNARMDRFTDSNIAKKGSSLKVNTKADSQAGTYVNHLERIDEGKLNNISLRKNICTVLFIVSLIASALFIWLDKNKLFYGAMIFMMIMIPSFYPLMDVGVSTLAMLLLYPLLAFIAALASKLMHYDQVKLTTNDLKQSFAFTIVFFILNMVIFILPRAF</sequence>
<feature type="transmembrane region" description="Helical" evidence="1">
    <location>
        <begin position="240"/>
        <end position="256"/>
    </location>
</feature>
<reference evidence="2 3" key="1">
    <citation type="submission" date="2019-02" db="EMBL/GenBank/DDBJ databases">
        <authorList>
            <consortium name="Pathogen Informatics"/>
        </authorList>
    </citation>
    <scope>NUCLEOTIDE SEQUENCE [LARGE SCALE GENOMIC DNA]</scope>
    <source>
        <strain evidence="2 3">3012STDY7089603</strain>
    </source>
</reference>
<gene>
    <name evidence="2" type="ORF">NCTC13150_00759</name>
</gene>
<dbReference type="AlphaFoldDB" id="A0A8H2QRV5"/>
<keyword evidence="1" id="KW-1133">Transmembrane helix</keyword>
<organism evidence="2 3">
    <name type="scientific">Urinicoccus massiliensis</name>
    <dbReference type="NCBI Taxonomy" id="1723382"/>
    <lineage>
        <taxon>Bacteria</taxon>
        <taxon>Bacillati</taxon>
        <taxon>Bacillota</taxon>
        <taxon>Tissierellia</taxon>
        <taxon>Tissierellales</taxon>
        <taxon>Peptoniphilaceae</taxon>
        <taxon>Urinicoccus</taxon>
    </lineage>
</organism>
<evidence type="ECO:0000256" key="1">
    <source>
        <dbReference type="SAM" id="Phobius"/>
    </source>
</evidence>
<proteinExistence type="predicted"/>
<feature type="transmembrane region" description="Helical" evidence="1">
    <location>
        <begin position="323"/>
        <end position="342"/>
    </location>
</feature>
<keyword evidence="1" id="KW-0472">Membrane</keyword>
<evidence type="ECO:0000313" key="3">
    <source>
        <dbReference type="Proteomes" id="UP000377798"/>
    </source>
</evidence>
<evidence type="ECO:0000313" key="2">
    <source>
        <dbReference type="EMBL" id="VFB16241.1"/>
    </source>
</evidence>